<dbReference type="GO" id="GO:0008295">
    <property type="term" value="P:spermidine biosynthetic process"/>
    <property type="evidence" value="ECO:0007669"/>
    <property type="project" value="InterPro"/>
</dbReference>
<evidence type="ECO:0000313" key="3">
    <source>
        <dbReference type="EMBL" id="KRT57309.1"/>
    </source>
</evidence>
<sequence>MHAMQPDHSDSEALYAIPRWGAGYFCVNEDGHLAVRPDPQQLVEIDLRQLVDELHEAGLSLPVLVRFNDILRDRVRRLRAAFEQA</sequence>
<dbReference type="InterPro" id="IPR002985">
    <property type="entry name" value="Arg_decrbxlase"/>
</dbReference>
<dbReference type="PANTHER" id="PTHR43295">
    <property type="entry name" value="ARGININE DECARBOXYLASE"/>
    <property type="match status" value="1"/>
</dbReference>
<comment type="cofactor">
    <cofactor evidence="1">
        <name>pyridoxal 5'-phosphate</name>
        <dbReference type="ChEBI" id="CHEBI:597326"/>
    </cofactor>
</comment>
<organism evidence="3 4">
    <name type="scientific">endosymbiont of Ridgeia piscesae</name>
    <dbReference type="NCBI Taxonomy" id="54398"/>
    <lineage>
        <taxon>Bacteria</taxon>
        <taxon>Pseudomonadati</taxon>
        <taxon>Pseudomonadota</taxon>
        <taxon>Gammaproteobacteria</taxon>
        <taxon>sulfur-oxidizing symbionts</taxon>
    </lineage>
</organism>
<dbReference type="GO" id="GO:0006527">
    <property type="term" value="P:L-arginine catabolic process"/>
    <property type="evidence" value="ECO:0007669"/>
    <property type="project" value="InterPro"/>
</dbReference>
<gene>
    <name evidence="3" type="ORF">Ga0076813_113216</name>
</gene>
<reference evidence="3 4" key="1">
    <citation type="submission" date="2015-11" db="EMBL/GenBank/DDBJ databases">
        <title>The genome of Candidatus Endoriftia persephone in Ridgeia piscesae and population structure of the North Eastern Pacific vestimentiferan symbionts.</title>
        <authorList>
            <person name="Perez M."/>
            <person name="Juniper K.S."/>
        </authorList>
    </citation>
    <scope>NUCLEOTIDE SEQUENCE [LARGE SCALE GENOMIC DNA]</scope>
    <source>
        <strain evidence="3">Ind10</strain>
    </source>
</reference>
<feature type="non-terminal residue" evidence="3">
    <location>
        <position position="85"/>
    </location>
</feature>
<accession>A0A0T5Z3I2</accession>
<dbReference type="GO" id="GO:0008792">
    <property type="term" value="F:arginine decarboxylase activity"/>
    <property type="evidence" value="ECO:0007669"/>
    <property type="project" value="InterPro"/>
</dbReference>
<evidence type="ECO:0008006" key="5">
    <source>
        <dbReference type="Google" id="ProtNLM"/>
    </source>
</evidence>
<dbReference type="Proteomes" id="UP000051276">
    <property type="component" value="Unassembled WGS sequence"/>
</dbReference>
<proteinExistence type="predicted"/>
<evidence type="ECO:0000313" key="4">
    <source>
        <dbReference type="Proteomes" id="UP000051276"/>
    </source>
</evidence>
<comment type="caution">
    <text evidence="3">The sequence shown here is derived from an EMBL/GenBank/DDBJ whole genome shotgun (WGS) entry which is preliminary data.</text>
</comment>
<keyword evidence="2" id="KW-0663">Pyridoxal phosphate</keyword>
<evidence type="ECO:0000256" key="2">
    <source>
        <dbReference type="ARBA" id="ARBA00022898"/>
    </source>
</evidence>
<dbReference type="EMBL" id="LMXI01000562">
    <property type="protein sequence ID" value="KRT57309.1"/>
    <property type="molecule type" value="Genomic_DNA"/>
</dbReference>
<evidence type="ECO:0000256" key="1">
    <source>
        <dbReference type="ARBA" id="ARBA00001933"/>
    </source>
</evidence>
<dbReference type="Gene3D" id="2.40.37.10">
    <property type="entry name" value="Lyase, Ornithine Decarboxylase, Chain A, domain 1"/>
    <property type="match status" value="1"/>
</dbReference>
<dbReference type="AlphaFoldDB" id="A0A0T5Z3I2"/>
<protein>
    <recommendedName>
        <fullName evidence="5">Arginine decarboxylase</fullName>
    </recommendedName>
</protein>
<name>A0A0T5Z3I2_9GAMM</name>
<dbReference type="PANTHER" id="PTHR43295:SF9">
    <property type="entry name" value="BIOSYNTHETIC ARGININE DECARBOXYLASE"/>
    <property type="match status" value="1"/>
</dbReference>
<dbReference type="InterPro" id="IPR009006">
    <property type="entry name" value="Ala_racemase/Decarboxylase_C"/>
</dbReference>